<evidence type="ECO:0000259" key="6">
    <source>
        <dbReference type="Pfam" id="PF04453"/>
    </source>
</evidence>
<dbReference type="GO" id="GO:0009279">
    <property type="term" value="C:cell outer membrane"/>
    <property type="evidence" value="ECO:0007669"/>
    <property type="project" value="UniProtKB-SubCell"/>
</dbReference>
<accession>A0A937AR87</accession>
<dbReference type="InterPro" id="IPR005653">
    <property type="entry name" value="OstA-like_N"/>
</dbReference>
<evidence type="ECO:0000313" key="8">
    <source>
        <dbReference type="Proteomes" id="UP000736856"/>
    </source>
</evidence>
<dbReference type="InterPro" id="IPR020889">
    <property type="entry name" value="LipoPS_assembly_LptD"/>
</dbReference>
<comment type="subunit">
    <text evidence="4">Component of the lipopolysaccharide transport and assembly complex.</text>
</comment>
<evidence type="ECO:0000256" key="1">
    <source>
        <dbReference type="ARBA" id="ARBA00022729"/>
    </source>
</evidence>
<dbReference type="GO" id="GO:0015920">
    <property type="term" value="P:lipopolysaccharide transport"/>
    <property type="evidence" value="ECO:0007669"/>
    <property type="project" value="InterPro"/>
</dbReference>
<dbReference type="Pfam" id="PF03968">
    <property type="entry name" value="LptD_N"/>
    <property type="match status" value="1"/>
</dbReference>
<dbReference type="AlphaFoldDB" id="A0A937AR87"/>
<gene>
    <name evidence="4" type="primary">lptD</name>
    <name evidence="7" type="ORF">EU981_00550</name>
</gene>
<evidence type="ECO:0000259" key="5">
    <source>
        <dbReference type="Pfam" id="PF03968"/>
    </source>
</evidence>
<evidence type="ECO:0000256" key="4">
    <source>
        <dbReference type="HAMAP-Rule" id="MF_01411"/>
    </source>
</evidence>
<dbReference type="GO" id="GO:1990351">
    <property type="term" value="C:transporter complex"/>
    <property type="evidence" value="ECO:0007669"/>
    <property type="project" value="TreeGrafter"/>
</dbReference>
<keyword evidence="2 4" id="KW-0472">Membrane</keyword>
<sequence>MVSVQYSYKNSIALGVFLTLIDFFAIAKGDDLKNKNIISQSTTKETDNNTKLAISSGEIIHDSESNRTTAIGNVKIAYNTYRMSADKITFDHQKRRIIASGNIKLIEPNGHQIYAQHIDITDNFKNGEIKDLTINMPNNTYLAATNAKLIDGWRTIFNQGSYTACSACVKQPKSPLFWMVKSKRIVLNRRNHTIRLEKAYLELFGTAVAYLPVIEVPDETITRKTGFLLPTAAYSGSPQGINIVIPYYVVISDSSDATFSLIPYLQQGVVTEVEVRKRFRSGMHTLRGAYMFKRNDQAQDIISTNHQAIISSDAEFKINPTWKFGWNGIIQTHNNSSYPYYTQPLSNRQQKNEVYIKGMGDKYHIDMRTIYYTTQYPLYVAEKQFTEANVLPIIDYRYVEPKSLAGGELSVSGNFTAISREKPDLKNPTPYKRQLWIPYGKNERLTVETEWKRNLIGPYGILLTPMINLRGDFHHLSLIKDPNSVKSLIPHPENIIRGMATTGINMRYPLVFAAKKSQHILEGITQLYLRTNELYAEHIPNEDSQNLVLNSLSLFTRNKFSGFDRVEGGSRANMGIRYTGKFNDLFTFHGTIGQSIHLAGKNSFSLPDPIGAEQNSGLENDKSDYVGAISLAIPSNITLSAQALINRQDLSVRRMDTNLHYRTPSFNTNLSYTHIPERRLYNYPARDILAPNVQFKLNDRFSANASLILNMRDKERIPIHSIGLSYQNDCAAFDISYINESKQPNNFSIKLTLSLRTIGNGSTSYNFGSN</sequence>
<comment type="caution">
    <text evidence="7">The sequence shown here is derived from an EMBL/GenBank/DDBJ whole genome shotgun (WGS) entry which is preliminary data.</text>
</comment>
<dbReference type="InterPro" id="IPR050218">
    <property type="entry name" value="LptD"/>
</dbReference>
<dbReference type="HAMAP" id="MF_01411">
    <property type="entry name" value="LPS_assembly_LptD"/>
    <property type="match status" value="1"/>
</dbReference>
<protein>
    <recommendedName>
        <fullName evidence="4">LPS-assembly protein LptD</fullName>
    </recommendedName>
</protein>
<dbReference type="GO" id="GO:0043165">
    <property type="term" value="P:Gram-negative-bacterium-type cell outer membrane assembly"/>
    <property type="evidence" value="ECO:0007669"/>
    <property type="project" value="UniProtKB-UniRule"/>
</dbReference>
<dbReference type="Proteomes" id="UP000736856">
    <property type="component" value="Unassembled WGS sequence"/>
</dbReference>
<dbReference type="Pfam" id="PF04453">
    <property type="entry name" value="LptD"/>
    <property type="match status" value="1"/>
</dbReference>
<reference evidence="7" key="1">
    <citation type="submission" date="2019-02" db="EMBL/GenBank/DDBJ databases">
        <title>A novel Candidatus Liberibacter species associated with the New Zealand native fuchsia psyllid, Ctenarytaina fuchsiae.</title>
        <authorList>
            <person name="Thompson S.M."/>
            <person name="Jorgensen N."/>
            <person name="David C."/>
            <person name="Bulman S.R."/>
            <person name="Smith G.R."/>
        </authorList>
    </citation>
    <scope>NUCLEOTIDE SEQUENCE</scope>
    <source>
        <strain evidence="7">Oxford</strain>
    </source>
</reference>
<proteinExistence type="inferred from homology"/>
<keyword evidence="3 4" id="KW-0998">Cell outer membrane</keyword>
<organism evidence="7 8">
    <name type="scientific">Candidatus Liberibacter ctenarytainae</name>
    <dbReference type="NCBI Taxonomy" id="2020335"/>
    <lineage>
        <taxon>Bacteria</taxon>
        <taxon>Pseudomonadati</taxon>
        <taxon>Pseudomonadota</taxon>
        <taxon>Alphaproteobacteria</taxon>
        <taxon>Hyphomicrobiales</taxon>
        <taxon>Rhizobiaceae</taxon>
        <taxon>Liberibacter</taxon>
    </lineage>
</organism>
<comment type="caution">
    <text evidence="4">Lacks conserved residue(s) required for the propagation of feature annotation.</text>
</comment>
<comment type="similarity">
    <text evidence="4">Belongs to the LptD family.</text>
</comment>
<feature type="domain" description="Organic solvent tolerance-like N-terminal" evidence="5">
    <location>
        <begin position="54"/>
        <end position="152"/>
    </location>
</feature>
<evidence type="ECO:0000256" key="2">
    <source>
        <dbReference type="ARBA" id="ARBA00023136"/>
    </source>
</evidence>
<feature type="domain" description="LptD C-terminal" evidence="6">
    <location>
        <begin position="310"/>
        <end position="700"/>
    </location>
</feature>
<keyword evidence="1 4" id="KW-0732">Signal</keyword>
<dbReference type="Gene3D" id="2.60.450.10">
    <property type="entry name" value="Lipopolysaccharide (LPS) transport protein A like domain"/>
    <property type="match status" value="1"/>
</dbReference>
<name>A0A937AR87_9HYPH</name>
<evidence type="ECO:0000256" key="3">
    <source>
        <dbReference type="ARBA" id="ARBA00023237"/>
    </source>
</evidence>
<comment type="function">
    <text evidence="4">Involved in the assembly of lipopolysaccharide (LPS) at the surface of the outer membrane.</text>
</comment>
<dbReference type="InterPro" id="IPR007543">
    <property type="entry name" value="LptD_C"/>
</dbReference>
<dbReference type="PANTHER" id="PTHR30189">
    <property type="entry name" value="LPS-ASSEMBLY PROTEIN"/>
    <property type="match status" value="1"/>
</dbReference>
<dbReference type="PANTHER" id="PTHR30189:SF1">
    <property type="entry name" value="LPS-ASSEMBLY PROTEIN LPTD"/>
    <property type="match status" value="1"/>
</dbReference>
<evidence type="ECO:0000313" key="7">
    <source>
        <dbReference type="EMBL" id="MBL0848585.1"/>
    </source>
</evidence>
<dbReference type="EMBL" id="SEOL01000001">
    <property type="protein sequence ID" value="MBL0848585.1"/>
    <property type="molecule type" value="Genomic_DNA"/>
</dbReference>
<comment type="subcellular location">
    <subcellularLocation>
        <location evidence="4">Cell outer membrane</location>
    </subcellularLocation>
</comment>